<accession>A0A2M9XHZ0</accession>
<dbReference type="SUPFAM" id="SSF54637">
    <property type="entry name" value="Thioesterase/thiol ester dehydrase-isomerase"/>
    <property type="match status" value="1"/>
</dbReference>
<dbReference type="CDD" id="cd00586">
    <property type="entry name" value="4HBT"/>
    <property type="match status" value="1"/>
</dbReference>
<evidence type="ECO:0000313" key="1">
    <source>
        <dbReference type="EMBL" id="PJZ27306.1"/>
    </source>
</evidence>
<comment type="caution">
    <text evidence="1">The sequence shown here is derived from an EMBL/GenBank/DDBJ whole genome shotgun (WGS) entry which is preliminary data.</text>
</comment>
<dbReference type="Proteomes" id="UP000232196">
    <property type="component" value="Unassembled WGS sequence"/>
</dbReference>
<dbReference type="PANTHER" id="PTHR31793">
    <property type="entry name" value="4-HYDROXYBENZOYL-COA THIOESTERASE FAMILY MEMBER"/>
    <property type="match status" value="1"/>
</dbReference>
<protein>
    <submittedName>
        <fullName evidence="1">Thioesterase</fullName>
    </submittedName>
</protein>
<dbReference type="Gene3D" id="3.10.129.10">
    <property type="entry name" value="Hotdog Thioesterase"/>
    <property type="match status" value="1"/>
</dbReference>
<sequence>MIITPIQTRWNDLDPFAHVNNARYMSYFEIGRVDYCSKKFNTRDIYDVPFLLARMEVDMFKAVELFHPIEVWTCVSKIGNKSWDFTSLIRHTETKEIFTKAKTVQVSYDHRNKTSIPIPDWIRKILEADLEKFKNTFEKAD</sequence>
<name>A0A2M9XHZ0_9LEPT</name>
<dbReference type="OrthoDB" id="9801517at2"/>
<keyword evidence="2" id="KW-1185">Reference proteome</keyword>
<gene>
    <name evidence="1" type="ORF">CH357_01775</name>
</gene>
<reference evidence="1 2" key="1">
    <citation type="submission" date="2017-07" db="EMBL/GenBank/DDBJ databases">
        <title>Leptospira spp. isolated from tropical soils.</title>
        <authorList>
            <person name="Thibeaux R."/>
            <person name="Iraola G."/>
            <person name="Ferres I."/>
            <person name="Bierque E."/>
            <person name="Girault D."/>
            <person name="Soupe-Gilbert M.-E."/>
            <person name="Picardeau M."/>
            <person name="Goarant C."/>
        </authorList>
    </citation>
    <scope>NUCLEOTIDE SEQUENCE [LARGE SCALE GENOMIC DNA]</scope>
    <source>
        <strain evidence="1 2">MCA1-C-A1</strain>
    </source>
</reference>
<dbReference type="EMBL" id="NPDN01000001">
    <property type="protein sequence ID" value="PJZ27306.1"/>
    <property type="molecule type" value="Genomic_DNA"/>
</dbReference>
<dbReference type="AlphaFoldDB" id="A0A2M9XHZ0"/>
<dbReference type="Pfam" id="PF13279">
    <property type="entry name" value="4HBT_2"/>
    <property type="match status" value="1"/>
</dbReference>
<dbReference type="RefSeq" id="WP_100705051.1">
    <property type="nucleotide sequence ID" value="NZ_NPDL01000004.1"/>
</dbReference>
<evidence type="ECO:0000313" key="2">
    <source>
        <dbReference type="Proteomes" id="UP000232196"/>
    </source>
</evidence>
<proteinExistence type="predicted"/>
<dbReference type="InterPro" id="IPR050563">
    <property type="entry name" value="4-hydroxybenzoyl-CoA_TE"/>
</dbReference>
<dbReference type="InterPro" id="IPR029069">
    <property type="entry name" value="HotDog_dom_sf"/>
</dbReference>
<dbReference type="GO" id="GO:0047617">
    <property type="term" value="F:fatty acyl-CoA hydrolase activity"/>
    <property type="evidence" value="ECO:0007669"/>
    <property type="project" value="TreeGrafter"/>
</dbReference>
<organism evidence="1 2">
    <name type="scientific">Leptospira hartskeerlii</name>
    <dbReference type="NCBI Taxonomy" id="2023177"/>
    <lineage>
        <taxon>Bacteria</taxon>
        <taxon>Pseudomonadati</taxon>
        <taxon>Spirochaetota</taxon>
        <taxon>Spirochaetia</taxon>
        <taxon>Leptospirales</taxon>
        <taxon>Leptospiraceae</taxon>
        <taxon>Leptospira</taxon>
    </lineage>
</organism>
<dbReference type="PANTHER" id="PTHR31793:SF24">
    <property type="entry name" value="LONG-CHAIN ACYL-COA THIOESTERASE FADM"/>
    <property type="match status" value="1"/>
</dbReference>